<protein>
    <submittedName>
        <fullName evidence="2">Uncharacterized protein</fullName>
    </submittedName>
</protein>
<comment type="caution">
    <text evidence="2">The sequence shown here is derived from an EMBL/GenBank/DDBJ whole genome shotgun (WGS) entry which is preliminary data.</text>
</comment>
<dbReference type="AlphaFoldDB" id="A0AAV6U7X3"/>
<feature type="compositionally biased region" description="Basic and acidic residues" evidence="1">
    <location>
        <begin position="75"/>
        <end position="85"/>
    </location>
</feature>
<name>A0AAV6U7X3_9ARAC</name>
<evidence type="ECO:0000313" key="3">
    <source>
        <dbReference type="Proteomes" id="UP000827092"/>
    </source>
</evidence>
<sequence length="98" mass="11027">MTDATSKTSIEEINKAVISNEDPSVNLLIWDRFLVAGQFALSSYRANLVKIEDIPFNAKFFGEITRVQSILTNKENTKRGADGKIKPVSAKKREIKRN</sequence>
<evidence type="ECO:0000256" key="1">
    <source>
        <dbReference type="SAM" id="MobiDB-lite"/>
    </source>
</evidence>
<dbReference type="EMBL" id="JAFNEN010000596">
    <property type="protein sequence ID" value="KAG8179948.1"/>
    <property type="molecule type" value="Genomic_DNA"/>
</dbReference>
<dbReference type="Proteomes" id="UP000827092">
    <property type="component" value="Unassembled WGS sequence"/>
</dbReference>
<evidence type="ECO:0000313" key="2">
    <source>
        <dbReference type="EMBL" id="KAG8179948.1"/>
    </source>
</evidence>
<organism evidence="2 3">
    <name type="scientific">Oedothorax gibbosus</name>
    <dbReference type="NCBI Taxonomy" id="931172"/>
    <lineage>
        <taxon>Eukaryota</taxon>
        <taxon>Metazoa</taxon>
        <taxon>Ecdysozoa</taxon>
        <taxon>Arthropoda</taxon>
        <taxon>Chelicerata</taxon>
        <taxon>Arachnida</taxon>
        <taxon>Araneae</taxon>
        <taxon>Araneomorphae</taxon>
        <taxon>Entelegynae</taxon>
        <taxon>Araneoidea</taxon>
        <taxon>Linyphiidae</taxon>
        <taxon>Erigoninae</taxon>
        <taxon>Oedothorax</taxon>
    </lineage>
</organism>
<feature type="compositionally biased region" description="Basic residues" evidence="1">
    <location>
        <begin position="89"/>
        <end position="98"/>
    </location>
</feature>
<reference evidence="2 3" key="1">
    <citation type="journal article" date="2022" name="Nat. Ecol. Evol.">
        <title>A masculinizing supergene underlies an exaggerated male reproductive morph in a spider.</title>
        <authorList>
            <person name="Hendrickx F."/>
            <person name="De Corte Z."/>
            <person name="Sonet G."/>
            <person name="Van Belleghem S.M."/>
            <person name="Kostlbacher S."/>
            <person name="Vangestel C."/>
        </authorList>
    </citation>
    <scope>NUCLEOTIDE SEQUENCE [LARGE SCALE GENOMIC DNA]</scope>
    <source>
        <strain evidence="2">W744_W776</strain>
    </source>
</reference>
<feature type="region of interest" description="Disordered" evidence="1">
    <location>
        <begin position="75"/>
        <end position="98"/>
    </location>
</feature>
<gene>
    <name evidence="2" type="ORF">JTE90_025271</name>
</gene>
<keyword evidence="3" id="KW-1185">Reference proteome</keyword>
<proteinExistence type="predicted"/>
<accession>A0AAV6U7X3</accession>